<dbReference type="GO" id="GO:0016887">
    <property type="term" value="F:ATP hydrolysis activity"/>
    <property type="evidence" value="ECO:0007669"/>
    <property type="project" value="InterPro"/>
</dbReference>
<dbReference type="InterPro" id="IPR003959">
    <property type="entry name" value="ATPase_AAA_core"/>
</dbReference>
<dbReference type="PANTHER" id="PTHR43718">
    <property type="entry name" value="LON PROTEASE"/>
    <property type="match status" value="1"/>
</dbReference>
<dbReference type="GO" id="GO:0006515">
    <property type="term" value="P:protein quality control for misfolded or incompletely synthesized proteins"/>
    <property type="evidence" value="ECO:0007669"/>
    <property type="project" value="TreeGrafter"/>
</dbReference>
<name>A0A8T1ZGK2_ARASU</name>
<evidence type="ECO:0000313" key="3">
    <source>
        <dbReference type="Proteomes" id="UP000694251"/>
    </source>
</evidence>
<dbReference type="GO" id="GO:0003697">
    <property type="term" value="F:single-stranded DNA binding"/>
    <property type="evidence" value="ECO:0007669"/>
    <property type="project" value="TreeGrafter"/>
</dbReference>
<dbReference type="GO" id="GO:0004176">
    <property type="term" value="F:ATP-dependent peptidase activity"/>
    <property type="evidence" value="ECO:0007669"/>
    <property type="project" value="InterPro"/>
</dbReference>
<dbReference type="GO" id="GO:0004252">
    <property type="term" value="F:serine-type endopeptidase activity"/>
    <property type="evidence" value="ECO:0007669"/>
    <property type="project" value="InterPro"/>
</dbReference>
<organism evidence="2 3">
    <name type="scientific">Arabidopsis suecica</name>
    <name type="common">Swedish thale-cress</name>
    <name type="synonym">Cardaminopsis suecica</name>
    <dbReference type="NCBI Taxonomy" id="45249"/>
    <lineage>
        <taxon>Eukaryota</taxon>
        <taxon>Viridiplantae</taxon>
        <taxon>Streptophyta</taxon>
        <taxon>Embryophyta</taxon>
        <taxon>Tracheophyta</taxon>
        <taxon>Spermatophyta</taxon>
        <taxon>Magnoliopsida</taxon>
        <taxon>eudicotyledons</taxon>
        <taxon>Gunneridae</taxon>
        <taxon>Pentapetalae</taxon>
        <taxon>rosids</taxon>
        <taxon>malvids</taxon>
        <taxon>Brassicales</taxon>
        <taxon>Brassicaceae</taxon>
        <taxon>Camelineae</taxon>
        <taxon>Arabidopsis</taxon>
    </lineage>
</organism>
<dbReference type="InterPro" id="IPR027065">
    <property type="entry name" value="Lon_Prtase"/>
</dbReference>
<sequence>MPGKSVGTENPLILIDEIDKLGRCHTGNPVSALLEVMDPEQNANFLDHFLNVTIDLSKVLFVCTTNVIEMILSPLLDRMEVIDLSGYVTDEKMHIARDYLVKTTCRDFYERYHFQVDVSDAALLSLRENYCREAGLRRFTVRGDVEAQLSPILRSMDSRWICMRSFIVDAEIAELFFVDTTPFVDAYFLNPQDQTYDWSGVSPRE</sequence>
<dbReference type="GO" id="GO:0005759">
    <property type="term" value="C:mitochondrial matrix"/>
    <property type="evidence" value="ECO:0007669"/>
    <property type="project" value="TreeGrafter"/>
</dbReference>
<dbReference type="GO" id="GO:0007005">
    <property type="term" value="P:mitochondrion organization"/>
    <property type="evidence" value="ECO:0007669"/>
    <property type="project" value="TreeGrafter"/>
</dbReference>
<evidence type="ECO:0000259" key="1">
    <source>
        <dbReference type="Pfam" id="PF00004"/>
    </source>
</evidence>
<gene>
    <name evidence="2" type="ORF">ISN44_As11g033750</name>
</gene>
<dbReference type="PANTHER" id="PTHR43718:SF14">
    <property type="entry name" value="LON PROTEASE HOMOLOG 3, MITOCHONDRIAL-RELATED"/>
    <property type="match status" value="1"/>
</dbReference>
<evidence type="ECO:0000313" key="2">
    <source>
        <dbReference type="EMBL" id="KAG7557407.1"/>
    </source>
</evidence>
<keyword evidence="3" id="KW-1185">Reference proteome</keyword>
<dbReference type="Pfam" id="PF00004">
    <property type="entry name" value="AAA"/>
    <property type="match status" value="1"/>
</dbReference>
<dbReference type="GO" id="GO:0051131">
    <property type="term" value="P:chaperone-mediated protein complex assembly"/>
    <property type="evidence" value="ECO:0007669"/>
    <property type="project" value="TreeGrafter"/>
</dbReference>
<dbReference type="EMBL" id="JAEFBJ010000011">
    <property type="protein sequence ID" value="KAG7557407.1"/>
    <property type="molecule type" value="Genomic_DNA"/>
</dbReference>
<accession>A0A8T1ZGK2</accession>
<protein>
    <submittedName>
        <fullName evidence="2">ATPase AAA-type core</fullName>
    </submittedName>
</protein>
<reference evidence="2 3" key="1">
    <citation type="submission" date="2020-12" db="EMBL/GenBank/DDBJ databases">
        <title>Concerted genomic and epigenomic changes stabilize Arabidopsis allopolyploids.</title>
        <authorList>
            <person name="Chen Z."/>
        </authorList>
    </citation>
    <scope>NUCLEOTIDE SEQUENCE [LARGE SCALE GENOMIC DNA]</scope>
    <source>
        <strain evidence="2">As9502</strain>
        <tissue evidence="2">Leaf</tissue>
    </source>
</reference>
<dbReference type="Proteomes" id="UP000694251">
    <property type="component" value="Chromosome 11"/>
</dbReference>
<dbReference type="AlphaFoldDB" id="A0A8T1ZGK2"/>
<comment type="caution">
    <text evidence="2">The sequence shown here is derived from an EMBL/GenBank/DDBJ whole genome shotgun (WGS) entry which is preliminary data.</text>
</comment>
<dbReference type="OrthoDB" id="2411602at2759"/>
<feature type="domain" description="ATPase AAA-type core" evidence="1">
    <location>
        <begin position="11"/>
        <end position="82"/>
    </location>
</feature>
<dbReference type="GO" id="GO:0005524">
    <property type="term" value="F:ATP binding"/>
    <property type="evidence" value="ECO:0007669"/>
    <property type="project" value="InterPro"/>
</dbReference>
<proteinExistence type="predicted"/>